<dbReference type="FunFam" id="3.40.50.1000:FF:000257">
    <property type="entry name" value="Haloacid dehalogenase-like hydrolase (HAD) superfamily protein"/>
    <property type="match status" value="1"/>
</dbReference>
<evidence type="ECO:0000313" key="4">
    <source>
        <dbReference type="Proteomes" id="UP001085076"/>
    </source>
</evidence>
<keyword evidence="1" id="KW-0496">Mitochondrion</keyword>
<keyword evidence="4" id="KW-1185">Reference proteome</keyword>
<evidence type="ECO:0000313" key="3">
    <source>
        <dbReference type="EMBL" id="KAJ0963511.1"/>
    </source>
</evidence>
<comment type="function">
    <text evidence="1">Essential component of the TIM23 complex, a complex that mediates the translocation of transit peptide-containing proteins across the mitochondrial inner membrane.</text>
</comment>
<keyword evidence="1" id="KW-0811">Translocation</keyword>
<comment type="subunit">
    <text evidence="1">Component of the TIM23 complex.</text>
</comment>
<dbReference type="Pfam" id="PF03031">
    <property type="entry name" value="NIF"/>
    <property type="match status" value="1"/>
</dbReference>
<gene>
    <name evidence="3" type="ORF">J5N97_028633</name>
</gene>
<dbReference type="Gene3D" id="3.40.50.1000">
    <property type="entry name" value="HAD superfamily/HAD-like"/>
    <property type="match status" value="1"/>
</dbReference>
<evidence type="ECO:0000256" key="1">
    <source>
        <dbReference type="RuleBase" id="RU365079"/>
    </source>
</evidence>
<evidence type="ECO:0000259" key="2">
    <source>
        <dbReference type="PROSITE" id="PS50969"/>
    </source>
</evidence>
<dbReference type="AlphaFoldDB" id="A0A9D5H501"/>
<accession>A0A9D5H501</accession>
<dbReference type="InterPro" id="IPR023214">
    <property type="entry name" value="HAD_sf"/>
</dbReference>
<dbReference type="PROSITE" id="PS50969">
    <property type="entry name" value="FCP1"/>
    <property type="match status" value="1"/>
</dbReference>
<keyword evidence="1" id="KW-0809">Transit peptide</keyword>
<comment type="similarity">
    <text evidence="1">Belongs to the TIM50 family.</text>
</comment>
<dbReference type="GO" id="GO:0015031">
    <property type="term" value="P:protein transport"/>
    <property type="evidence" value="ECO:0007669"/>
    <property type="project" value="UniProtKB-KW"/>
</dbReference>
<dbReference type="EMBL" id="JAGGNH010000009">
    <property type="protein sequence ID" value="KAJ0963511.1"/>
    <property type="molecule type" value="Genomic_DNA"/>
</dbReference>
<dbReference type="SUPFAM" id="SSF56784">
    <property type="entry name" value="HAD-like"/>
    <property type="match status" value="1"/>
</dbReference>
<reference evidence="3" key="2">
    <citation type="journal article" date="2022" name="Hortic Res">
        <title>The genome of Dioscorea zingiberensis sheds light on the biosynthesis, origin and evolution of the medicinally important diosgenin saponins.</title>
        <authorList>
            <person name="Li Y."/>
            <person name="Tan C."/>
            <person name="Li Z."/>
            <person name="Guo J."/>
            <person name="Li S."/>
            <person name="Chen X."/>
            <person name="Wang C."/>
            <person name="Dai X."/>
            <person name="Yang H."/>
            <person name="Song W."/>
            <person name="Hou L."/>
            <person name="Xu J."/>
            <person name="Tong Z."/>
            <person name="Xu A."/>
            <person name="Yuan X."/>
            <person name="Wang W."/>
            <person name="Yang Q."/>
            <person name="Chen L."/>
            <person name="Sun Z."/>
            <person name="Wang K."/>
            <person name="Pan B."/>
            <person name="Chen J."/>
            <person name="Bao Y."/>
            <person name="Liu F."/>
            <person name="Qi X."/>
            <person name="Gang D.R."/>
            <person name="Wen J."/>
            <person name="Li J."/>
        </authorList>
    </citation>
    <scope>NUCLEOTIDE SEQUENCE</scope>
    <source>
        <strain evidence="3">Dzin_1.0</strain>
    </source>
</reference>
<feature type="domain" description="FCP1 homology" evidence="2">
    <location>
        <begin position="250"/>
        <end position="431"/>
    </location>
</feature>
<comment type="caution">
    <text evidence="3">The sequence shown here is derived from an EMBL/GenBank/DDBJ whole genome shotgun (WGS) entry which is preliminary data.</text>
</comment>
<sequence length="530" mass="60384">MDSKSYAEPVEIKEVKRKEIGKSLECTIQQIHEDMPDRQLQALEYSEVSSSRKGTTRAKNRRFRGKKVKKQFNDSLVHENGKLLVEINNAADMCVTSPKGTLELLPTDIMEKLKLPPSPIRDITSEFVSSNMPDTKNNPMHSSCEGEGFFSFKTVSNDLEDNSSGISSGKTCALMNTIGAQDVIPNAYKDSSSYTLVLCGDEEMIVWKGREKVVSSIRNSGLEDCSSLDLINQDNNLETMTLPPERTLISLPRKNLLVLDLNGLLADIILDSRRTYGADIRIRGKSVFKRPFCDDFLKFCFERFNIGVWSSRKRCNVDSVVDFLMGDFKHKLLFCWDLSKCTTTGFRTIENMHKPLVLKELKKLWYKEEPGLPWERGEYTPSNSLLIDDSPYKALCNPPHTSIFPDPYHFNKKNDNSLGPGGDLRLYLEGLAMSDDIQQYIHCLSGYSSQGLSHSSAFVNLDVDGIFVWTSLLTHDLVEIEDQQWKPSIRIEKCCRIIHRWLFNFCRHPTQTISVLDVYDHDTMLDILFP</sequence>
<dbReference type="SMART" id="SM00577">
    <property type="entry name" value="CPDc"/>
    <property type="match status" value="1"/>
</dbReference>
<organism evidence="3 4">
    <name type="scientific">Dioscorea zingiberensis</name>
    <dbReference type="NCBI Taxonomy" id="325984"/>
    <lineage>
        <taxon>Eukaryota</taxon>
        <taxon>Viridiplantae</taxon>
        <taxon>Streptophyta</taxon>
        <taxon>Embryophyta</taxon>
        <taxon>Tracheophyta</taxon>
        <taxon>Spermatophyta</taxon>
        <taxon>Magnoliopsida</taxon>
        <taxon>Liliopsida</taxon>
        <taxon>Dioscoreales</taxon>
        <taxon>Dioscoreaceae</taxon>
        <taxon>Dioscorea</taxon>
    </lineage>
</organism>
<keyword evidence="1" id="KW-0813">Transport</keyword>
<reference evidence="3" key="1">
    <citation type="submission" date="2021-03" db="EMBL/GenBank/DDBJ databases">
        <authorList>
            <person name="Li Z."/>
            <person name="Yang C."/>
        </authorList>
    </citation>
    <scope>NUCLEOTIDE SEQUENCE</scope>
    <source>
        <strain evidence="3">Dzin_1.0</strain>
        <tissue evidence="3">Leaf</tissue>
    </source>
</reference>
<name>A0A9D5H501_9LILI</name>
<dbReference type="InterPro" id="IPR050365">
    <property type="entry name" value="TIM50"/>
</dbReference>
<dbReference type="Proteomes" id="UP001085076">
    <property type="component" value="Miscellaneous, Linkage group lg09"/>
</dbReference>
<comment type="subcellular location">
    <subcellularLocation>
        <location evidence="1">Mitochondrion inner membrane</location>
        <topology evidence="1">Single-pass membrane protein</topology>
    </subcellularLocation>
</comment>
<keyword evidence="1" id="KW-0653">Protein transport</keyword>
<dbReference type="OrthoDB" id="1711508at2759"/>
<dbReference type="InterPro" id="IPR036412">
    <property type="entry name" value="HAD-like_sf"/>
</dbReference>
<protein>
    <recommendedName>
        <fullName evidence="1">Mitochondrial import inner membrane translocase subunit TIM50</fullName>
    </recommendedName>
</protein>
<dbReference type="PANTHER" id="PTHR12210">
    <property type="entry name" value="DULLARD PROTEIN PHOSPHATASE"/>
    <property type="match status" value="1"/>
</dbReference>
<dbReference type="InterPro" id="IPR004274">
    <property type="entry name" value="FCP1_dom"/>
</dbReference>
<proteinExistence type="inferred from homology"/>
<dbReference type="GO" id="GO:0005744">
    <property type="term" value="C:TIM23 mitochondrial import inner membrane translocase complex"/>
    <property type="evidence" value="ECO:0007669"/>
    <property type="project" value="UniProtKB-UniRule"/>
</dbReference>